<name>A0ABN8I5W9_9NEOP</name>
<comment type="similarity">
    <text evidence="1">Belongs to the AB hydrolase superfamily. Lipase family.</text>
</comment>
<dbReference type="Pfam" id="PF04083">
    <property type="entry name" value="Abhydro_lipase"/>
    <property type="match status" value="1"/>
</dbReference>
<dbReference type="SUPFAM" id="SSF53474">
    <property type="entry name" value="alpha/beta-Hydrolases"/>
    <property type="match status" value="1"/>
</dbReference>
<evidence type="ECO:0000256" key="1">
    <source>
        <dbReference type="ARBA" id="ARBA00010701"/>
    </source>
</evidence>
<keyword evidence="2" id="KW-0732">Signal</keyword>
<protein>
    <recommendedName>
        <fullName evidence="3">Partial AB-hydrolase lipase domain-containing protein</fullName>
    </recommendedName>
</protein>
<dbReference type="Proteomes" id="UP000837857">
    <property type="component" value="Chromosome 18"/>
</dbReference>
<dbReference type="PANTHER" id="PTHR11005">
    <property type="entry name" value="LYSOSOMAL ACID LIPASE-RELATED"/>
    <property type="match status" value="1"/>
</dbReference>
<feature type="signal peptide" evidence="2">
    <location>
        <begin position="1"/>
        <end position="21"/>
    </location>
</feature>
<organism evidence="4 5">
    <name type="scientific">Iphiclides podalirius</name>
    <name type="common">scarce swallowtail</name>
    <dbReference type="NCBI Taxonomy" id="110791"/>
    <lineage>
        <taxon>Eukaryota</taxon>
        <taxon>Metazoa</taxon>
        <taxon>Ecdysozoa</taxon>
        <taxon>Arthropoda</taxon>
        <taxon>Hexapoda</taxon>
        <taxon>Insecta</taxon>
        <taxon>Pterygota</taxon>
        <taxon>Neoptera</taxon>
        <taxon>Endopterygota</taxon>
        <taxon>Lepidoptera</taxon>
        <taxon>Glossata</taxon>
        <taxon>Ditrysia</taxon>
        <taxon>Papilionoidea</taxon>
        <taxon>Papilionidae</taxon>
        <taxon>Papilioninae</taxon>
        <taxon>Iphiclides</taxon>
    </lineage>
</organism>
<evidence type="ECO:0000313" key="5">
    <source>
        <dbReference type="Proteomes" id="UP000837857"/>
    </source>
</evidence>
<dbReference type="PIRSF" id="PIRSF000862">
    <property type="entry name" value="Steryl_ester_lip"/>
    <property type="match status" value="1"/>
</dbReference>
<dbReference type="InterPro" id="IPR006693">
    <property type="entry name" value="AB_hydrolase_lipase"/>
</dbReference>
<dbReference type="EMBL" id="OW152830">
    <property type="protein sequence ID" value="CAH2048339.1"/>
    <property type="molecule type" value="Genomic_DNA"/>
</dbReference>
<keyword evidence="5" id="KW-1185">Reference proteome</keyword>
<feature type="domain" description="Partial AB-hydrolase lipase" evidence="3">
    <location>
        <begin position="32"/>
        <end position="82"/>
    </location>
</feature>
<sequence length="397" mass="44395">MGPAVVITFCFGFLQLGTALGSSVEGRLHFPELGATRGHTVEEYDVITEDGYILRLFRIRGARKRPILLMHGLLDSSDTWTVRGNASLAATLAAEGHDVWLGNCRGNRYARRHIYLDPEAGDGFWDYSFHEHGFYDLSAIIDSVLSLTGADRLDAVGHSQGATIFYVLGSTRPEYNRRVNLLVALGPVCYLQNVGPPLKTLIRHSTLIYEMATSLQWQEVFGESGWPATLKSLCLTPLIGYTMCVSSALFLITGRDEDELETGIVPALIERFPMATSAKNLYHFAQVGHRRAFARFDHGPEGNLESYGDQTPPAYDLDSVTMRVALFAGGNDGLSTLEDVAILRNRLPNVVQHTIMPHRMMNHADFVWGRHMDEYLFPYILDVLQTYGEQEYPDNFE</sequence>
<evidence type="ECO:0000313" key="4">
    <source>
        <dbReference type="EMBL" id="CAH2048339.1"/>
    </source>
</evidence>
<evidence type="ECO:0000256" key="2">
    <source>
        <dbReference type="SAM" id="SignalP"/>
    </source>
</evidence>
<dbReference type="InterPro" id="IPR025483">
    <property type="entry name" value="Lipase_euk"/>
</dbReference>
<accession>A0ABN8I5W9</accession>
<evidence type="ECO:0000259" key="3">
    <source>
        <dbReference type="Pfam" id="PF04083"/>
    </source>
</evidence>
<feature type="non-terminal residue" evidence="4">
    <location>
        <position position="397"/>
    </location>
</feature>
<dbReference type="Gene3D" id="3.40.50.1820">
    <property type="entry name" value="alpha/beta hydrolase"/>
    <property type="match status" value="1"/>
</dbReference>
<reference evidence="4" key="1">
    <citation type="submission" date="2022-03" db="EMBL/GenBank/DDBJ databases">
        <authorList>
            <person name="Martin H S."/>
        </authorList>
    </citation>
    <scope>NUCLEOTIDE SEQUENCE</scope>
</reference>
<dbReference type="InterPro" id="IPR029058">
    <property type="entry name" value="AB_hydrolase_fold"/>
</dbReference>
<proteinExistence type="inferred from homology"/>
<feature type="chain" id="PRO_5046852027" description="Partial AB-hydrolase lipase domain-containing protein" evidence="2">
    <location>
        <begin position="22"/>
        <end position="397"/>
    </location>
</feature>
<gene>
    <name evidence="4" type="ORF">IPOD504_LOCUS6013</name>
</gene>